<keyword evidence="7" id="KW-1185">Reference proteome</keyword>
<dbReference type="PANTHER" id="PTHR38777:SF1">
    <property type="entry name" value="DNAK SUPPRESSOR PROTEIN"/>
    <property type="match status" value="1"/>
</dbReference>
<accession>F5S5B9</accession>
<dbReference type="PANTHER" id="PTHR38777">
    <property type="entry name" value="FELS-2 PROPHAGE PROTEIN"/>
    <property type="match status" value="1"/>
</dbReference>
<keyword evidence="2" id="KW-0863">Zinc-finger</keyword>
<keyword evidence="1" id="KW-0479">Metal-binding</keyword>
<dbReference type="AlphaFoldDB" id="F5S5B9"/>
<feature type="zinc finger region" description="dksA C4-type" evidence="4">
    <location>
        <begin position="38"/>
        <end position="62"/>
    </location>
</feature>
<dbReference type="GeneID" id="93262333"/>
<dbReference type="GO" id="GO:1900378">
    <property type="term" value="P:positive regulation of secondary metabolite biosynthetic process"/>
    <property type="evidence" value="ECO:0007669"/>
    <property type="project" value="TreeGrafter"/>
</dbReference>
<evidence type="ECO:0000256" key="2">
    <source>
        <dbReference type="ARBA" id="ARBA00022771"/>
    </source>
</evidence>
<dbReference type="Proteomes" id="UP000004207">
    <property type="component" value="Unassembled WGS sequence"/>
</dbReference>
<dbReference type="Pfam" id="PF01258">
    <property type="entry name" value="zf-dskA_traR"/>
    <property type="match status" value="1"/>
</dbReference>
<feature type="domain" description="Zinc finger DksA/TraR C4-type" evidence="5">
    <location>
        <begin position="37"/>
        <end position="68"/>
    </location>
</feature>
<sequence>MSQMIDRACDLEERHRAAALARWSATQTPRANQSAHECHACGEPIPEARRAAVKGCTHCITCQEKIEKYGKA</sequence>
<dbReference type="RefSeq" id="WP_003785635.1">
    <property type="nucleotide sequence ID" value="NZ_FOJK01000004.1"/>
</dbReference>
<dbReference type="EMBL" id="AFHS01000011">
    <property type="protein sequence ID" value="EGK11380.1"/>
    <property type="molecule type" value="Genomic_DNA"/>
</dbReference>
<evidence type="ECO:0000259" key="5">
    <source>
        <dbReference type="Pfam" id="PF01258"/>
    </source>
</evidence>
<evidence type="ECO:0000313" key="7">
    <source>
        <dbReference type="Proteomes" id="UP000004207"/>
    </source>
</evidence>
<evidence type="ECO:0000256" key="3">
    <source>
        <dbReference type="ARBA" id="ARBA00022833"/>
    </source>
</evidence>
<dbReference type="NCBIfam" id="TIGR02419">
    <property type="entry name" value="C4_traR_proteo"/>
    <property type="match status" value="1"/>
</dbReference>
<proteinExistence type="predicted"/>
<gene>
    <name evidence="6" type="primary">dksA2</name>
    <name evidence="6" type="ORF">HMPREF0476_0402</name>
</gene>
<dbReference type="SUPFAM" id="SSF57716">
    <property type="entry name" value="Glucocorticoid receptor-like (DNA-binding domain)"/>
    <property type="match status" value="1"/>
</dbReference>
<dbReference type="OrthoDB" id="9811543at2"/>
<dbReference type="Gene3D" id="1.20.120.910">
    <property type="entry name" value="DksA, coiled-coil domain"/>
    <property type="match status" value="1"/>
</dbReference>
<dbReference type="PROSITE" id="PS51128">
    <property type="entry name" value="ZF_DKSA_2"/>
    <property type="match status" value="1"/>
</dbReference>
<evidence type="ECO:0000313" key="6">
    <source>
        <dbReference type="EMBL" id="EGK11380.1"/>
    </source>
</evidence>
<keyword evidence="3" id="KW-0862">Zinc</keyword>
<comment type="caution">
    <text evidence="6">The sequence shown here is derived from an EMBL/GenBank/DDBJ whole genome shotgun (WGS) entry which is preliminary data.</text>
</comment>
<dbReference type="GO" id="GO:0008270">
    <property type="term" value="F:zinc ion binding"/>
    <property type="evidence" value="ECO:0007669"/>
    <property type="project" value="UniProtKB-KW"/>
</dbReference>
<protein>
    <submittedName>
        <fullName evidence="6">DnaK suppressor protein</fullName>
    </submittedName>
</protein>
<reference evidence="6 7" key="1">
    <citation type="submission" date="2011-04" db="EMBL/GenBank/DDBJ databases">
        <authorList>
            <person name="Muzny D."/>
            <person name="Qin X."/>
            <person name="Deng J."/>
            <person name="Jiang H."/>
            <person name="Liu Y."/>
            <person name="Qu J."/>
            <person name="Song X.-Z."/>
            <person name="Zhang L."/>
            <person name="Thornton R."/>
            <person name="Coyle M."/>
            <person name="Francisco L."/>
            <person name="Jackson L."/>
            <person name="Javaid M."/>
            <person name="Korchina V."/>
            <person name="Kovar C."/>
            <person name="Mata R."/>
            <person name="Mathew T."/>
            <person name="Ngo R."/>
            <person name="Nguyen L."/>
            <person name="Nguyen N."/>
            <person name="Okwuonu G."/>
            <person name="Ongeri F."/>
            <person name="Pham C."/>
            <person name="Simmons D."/>
            <person name="Wilczek-Boney K."/>
            <person name="Hale W."/>
            <person name="Jakkamsetti A."/>
            <person name="Pham P."/>
            <person name="Ruth R."/>
            <person name="San Lucas F."/>
            <person name="Warren J."/>
            <person name="Zhang J."/>
            <person name="Zhao Z."/>
            <person name="Zhou C."/>
            <person name="Zhu D."/>
            <person name="Lee S."/>
            <person name="Bess C."/>
            <person name="Blankenburg K."/>
            <person name="Forbes L."/>
            <person name="Fu Q."/>
            <person name="Gubbala S."/>
            <person name="Hirani K."/>
            <person name="Jayaseelan J.C."/>
            <person name="Lara F."/>
            <person name="Munidasa M."/>
            <person name="Palculict T."/>
            <person name="Patil S."/>
            <person name="Pu L.-L."/>
            <person name="Saada N."/>
            <person name="Tang L."/>
            <person name="Weissenberger G."/>
            <person name="Zhu Y."/>
            <person name="Hemphill L."/>
            <person name="Shang Y."/>
            <person name="Youmans B."/>
            <person name="Ayvaz T."/>
            <person name="Ross M."/>
            <person name="Santibanez J."/>
            <person name="Aqrawi P."/>
            <person name="Gross S."/>
            <person name="Joshi V."/>
            <person name="Fowler G."/>
            <person name="Nazareth L."/>
            <person name="Reid J."/>
            <person name="Worley K."/>
            <person name="Petrosino J."/>
            <person name="Highlander S."/>
            <person name="Gibbs R."/>
        </authorList>
    </citation>
    <scope>NUCLEOTIDE SEQUENCE [LARGE SCALE GENOMIC DNA]</scope>
    <source>
        <strain evidence="6 7">ATCC 23330</strain>
    </source>
</reference>
<dbReference type="eggNOG" id="COG1734">
    <property type="taxonomic scope" value="Bacteria"/>
</dbReference>
<name>F5S5B9_KINKI</name>
<dbReference type="InterPro" id="IPR000962">
    <property type="entry name" value="Znf_DskA_TraR"/>
</dbReference>
<dbReference type="HOGENOM" id="CLU_158637_1_0_4"/>
<dbReference type="InterPro" id="IPR012783">
    <property type="entry name" value="Znf_C4_TraR"/>
</dbReference>
<evidence type="ECO:0000256" key="4">
    <source>
        <dbReference type="PROSITE-ProRule" id="PRU00510"/>
    </source>
</evidence>
<evidence type="ECO:0000256" key="1">
    <source>
        <dbReference type="ARBA" id="ARBA00022723"/>
    </source>
</evidence>
<organism evidence="6 7">
    <name type="scientific">Kingella kingae ATCC 23330</name>
    <dbReference type="NCBI Taxonomy" id="887327"/>
    <lineage>
        <taxon>Bacteria</taxon>
        <taxon>Pseudomonadati</taxon>
        <taxon>Pseudomonadota</taxon>
        <taxon>Betaproteobacteria</taxon>
        <taxon>Neisseriales</taxon>
        <taxon>Neisseriaceae</taxon>
        <taxon>Kingella</taxon>
    </lineage>
</organism>